<dbReference type="EMBL" id="NBIV01000115">
    <property type="protein sequence ID" value="PXF43661.1"/>
    <property type="molecule type" value="Genomic_DNA"/>
</dbReference>
<dbReference type="AlphaFoldDB" id="A0A2V3INJ6"/>
<evidence type="ECO:0000313" key="2">
    <source>
        <dbReference type="Proteomes" id="UP000247409"/>
    </source>
</evidence>
<dbReference type="Gene3D" id="3.30.530.20">
    <property type="match status" value="1"/>
</dbReference>
<dbReference type="SUPFAM" id="SSF55961">
    <property type="entry name" value="Bet v1-like"/>
    <property type="match status" value="1"/>
</dbReference>
<keyword evidence="2" id="KW-1185">Reference proteome</keyword>
<comment type="caution">
    <text evidence="1">The sequence shown here is derived from an EMBL/GenBank/DDBJ whole genome shotgun (WGS) entry which is preliminary data.</text>
</comment>
<dbReference type="InterPro" id="IPR019587">
    <property type="entry name" value="Polyketide_cyclase/dehydratase"/>
</dbReference>
<reference evidence="1 2" key="1">
    <citation type="journal article" date="2018" name="Mol. Biol. Evol.">
        <title>Analysis of the draft genome of the red seaweed Gracilariopsis chorda provides insights into genome size evolution in Rhodophyta.</title>
        <authorList>
            <person name="Lee J."/>
            <person name="Yang E.C."/>
            <person name="Graf L."/>
            <person name="Yang J.H."/>
            <person name="Qiu H."/>
            <person name="Zel Zion U."/>
            <person name="Chan C.X."/>
            <person name="Stephens T.G."/>
            <person name="Weber A.P.M."/>
            <person name="Boo G.H."/>
            <person name="Boo S.M."/>
            <person name="Kim K.M."/>
            <person name="Shin Y."/>
            <person name="Jung M."/>
            <person name="Lee S.J."/>
            <person name="Yim H.S."/>
            <person name="Lee J.H."/>
            <person name="Bhattacharya D."/>
            <person name="Yoon H.S."/>
        </authorList>
    </citation>
    <scope>NUCLEOTIDE SEQUENCE [LARGE SCALE GENOMIC DNA]</scope>
    <source>
        <strain evidence="1 2">SKKU-2015</strain>
        <tissue evidence="1">Whole body</tissue>
    </source>
</reference>
<proteinExistence type="predicted"/>
<accession>A0A2V3INJ6</accession>
<dbReference type="Pfam" id="PF10604">
    <property type="entry name" value="Polyketide_cyc2"/>
    <property type="match status" value="1"/>
</dbReference>
<dbReference type="OrthoDB" id="10313703at2759"/>
<dbReference type="Proteomes" id="UP000247409">
    <property type="component" value="Unassembled WGS sequence"/>
</dbReference>
<organism evidence="1 2">
    <name type="scientific">Gracilariopsis chorda</name>
    <dbReference type="NCBI Taxonomy" id="448386"/>
    <lineage>
        <taxon>Eukaryota</taxon>
        <taxon>Rhodophyta</taxon>
        <taxon>Florideophyceae</taxon>
        <taxon>Rhodymeniophycidae</taxon>
        <taxon>Gracilariales</taxon>
        <taxon>Gracilariaceae</taxon>
        <taxon>Gracilariopsis</taxon>
    </lineage>
</organism>
<sequence>MVKYRASIVVPYAQERVWKLMSDWTNLAKWDINITKSVLAESEQPGACGEGTKYDCAFSLNGSEIPVNYNCIKYDEPRTCQFLGLAKLFRSQDTLEFEKEGEGTKLTAEFNLAFRGLLYPFSFLMNGAMQKTGPIVMDDIQKFVDEELKK</sequence>
<gene>
    <name evidence="1" type="ORF">BWQ96_06566</name>
</gene>
<dbReference type="InterPro" id="IPR023393">
    <property type="entry name" value="START-like_dom_sf"/>
</dbReference>
<evidence type="ECO:0000313" key="1">
    <source>
        <dbReference type="EMBL" id="PXF43661.1"/>
    </source>
</evidence>
<name>A0A2V3INJ6_9FLOR</name>
<protein>
    <submittedName>
        <fullName evidence="1">Uncharacterized protein</fullName>
    </submittedName>
</protein>